<sequence length="214" mass="23532">MDKPDCDPRRLDNTYRQFGAVNRAVSGWRRLYLRELRPLLSVAPTTILDIGCGGGDIAVMLARWALRDGLVLDVTGIDPDPRAIGFALRRPPVRGVQFRQAHSSALIREGAVFDVVISNHVLHHLTPGELGVLLDHSGKLARNKALHNDLRRSRLAFALFGVATLPLPASFIREDGLTSIRRSYTPAELTAAAPAGWRVEAGAPFHQILALRRT</sequence>
<accession>A0A0V8ITD5</accession>
<keyword evidence="1" id="KW-0489">Methyltransferase</keyword>
<dbReference type="SUPFAM" id="SSF53335">
    <property type="entry name" value="S-adenosyl-L-methionine-dependent methyltransferases"/>
    <property type="match status" value="1"/>
</dbReference>
<dbReference type="AlphaFoldDB" id="A0A0V8ITD5"/>
<dbReference type="InterPro" id="IPR041698">
    <property type="entry name" value="Methyltransf_25"/>
</dbReference>
<dbReference type="PANTHER" id="PTHR43464">
    <property type="entry name" value="METHYLTRANSFERASE"/>
    <property type="match status" value="1"/>
</dbReference>
<reference evidence="5 6" key="1">
    <citation type="journal article" date="2014" name="Arch. Microbiol.">
        <title>Arthrobacter enclensis sp. nov., isolated from sediment sample.</title>
        <authorList>
            <person name="Dastager S.G."/>
            <person name="Liu Q."/>
            <person name="Tang S.K."/>
            <person name="Krishnamurthi S."/>
            <person name="Lee J.C."/>
            <person name="Li W.J."/>
        </authorList>
    </citation>
    <scope>NUCLEOTIDE SEQUENCE [LARGE SCALE GENOMIC DNA]</scope>
    <source>
        <strain evidence="5 6">NIO-1008</strain>
    </source>
</reference>
<dbReference type="Pfam" id="PF13649">
    <property type="entry name" value="Methyltransf_25"/>
    <property type="match status" value="1"/>
</dbReference>
<comment type="caution">
    <text evidence="5">The sequence shown here is derived from an EMBL/GenBank/DDBJ whole genome shotgun (WGS) entry which is preliminary data.</text>
</comment>
<dbReference type="GO" id="GO:0032259">
    <property type="term" value="P:methylation"/>
    <property type="evidence" value="ECO:0007669"/>
    <property type="project" value="UniProtKB-KW"/>
</dbReference>
<dbReference type="Gene3D" id="3.40.50.150">
    <property type="entry name" value="Vaccinia Virus protein VP39"/>
    <property type="match status" value="1"/>
</dbReference>
<dbReference type="EMBL" id="LNQM01000002">
    <property type="protein sequence ID" value="KSU78025.1"/>
    <property type="molecule type" value="Genomic_DNA"/>
</dbReference>
<proteinExistence type="predicted"/>
<keyword evidence="6" id="KW-1185">Reference proteome</keyword>
<dbReference type="STRING" id="993070.AS031_06725"/>
<organism evidence="5 6">
    <name type="scientific">Pseudarthrobacter enclensis</name>
    <dbReference type="NCBI Taxonomy" id="993070"/>
    <lineage>
        <taxon>Bacteria</taxon>
        <taxon>Bacillati</taxon>
        <taxon>Actinomycetota</taxon>
        <taxon>Actinomycetes</taxon>
        <taxon>Micrococcales</taxon>
        <taxon>Micrococcaceae</taxon>
        <taxon>Pseudarthrobacter</taxon>
    </lineage>
</organism>
<protein>
    <recommendedName>
        <fullName evidence="4">Methyltransferase domain-containing protein</fullName>
    </recommendedName>
</protein>
<evidence type="ECO:0000313" key="6">
    <source>
        <dbReference type="Proteomes" id="UP000053199"/>
    </source>
</evidence>
<keyword evidence="2" id="KW-0808">Transferase</keyword>
<dbReference type="Proteomes" id="UP000053199">
    <property type="component" value="Unassembled WGS sequence"/>
</dbReference>
<gene>
    <name evidence="5" type="ORF">AS031_06725</name>
</gene>
<dbReference type="GO" id="GO:0008168">
    <property type="term" value="F:methyltransferase activity"/>
    <property type="evidence" value="ECO:0007669"/>
    <property type="project" value="UniProtKB-KW"/>
</dbReference>
<evidence type="ECO:0000256" key="2">
    <source>
        <dbReference type="ARBA" id="ARBA00022679"/>
    </source>
</evidence>
<dbReference type="PANTHER" id="PTHR43464:SF19">
    <property type="entry name" value="UBIQUINONE BIOSYNTHESIS O-METHYLTRANSFERASE, MITOCHONDRIAL"/>
    <property type="match status" value="1"/>
</dbReference>
<evidence type="ECO:0000313" key="5">
    <source>
        <dbReference type="EMBL" id="KSU78025.1"/>
    </source>
</evidence>
<dbReference type="CDD" id="cd02440">
    <property type="entry name" value="AdoMet_MTases"/>
    <property type="match status" value="1"/>
</dbReference>
<evidence type="ECO:0000259" key="4">
    <source>
        <dbReference type="Pfam" id="PF13649"/>
    </source>
</evidence>
<dbReference type="NCBIfam" id="NF004851">
    <property type="entry name" value="PRK06202.1"/>
    <property type="match status" value="1"/>
</dbReference>
<name>A0A0V8ITD5_9MICC</name>
<keyword evidence="3" id="KW-0949">S-adenosyl-L-methionine</keyword>
<evidence type="ECO:0000256" key="1">
    <source>
        <dbReference type="ARBA" id="ARBA00022603"/>
    </source>
</evidence>
<dbReference type="InterPro" id="IPR029063">
    <property type="entry name" value="SAM-dependent_MTases_sf"/>
</dbReference>
<feature type="domain" description="Methyltransferase" evidence="4">
    <location>
        <begin position="47"/>
        <end position="134"/>
    </location>
</feature>
<evidence type="ECO:0000256" key="3">
    <source>
        <dbReference type="ARBA" id="ARBA00022691"/>
    </source>
</evidence>